<organism evidence="3">
    <name type="scientific">Taenia asiatica</name>
    <name type="common">Asian tapeworm</name>
    <dbReference type="NCBI Taxonomy" id="60517"/>
    <lineage>
        <taxon>Eukaryota</taxon>
        <taxon>Metazoa</taxon>
        <taxon>Spiralia</taxon>
        <taxon>Lophotrochozoa</taxon>
        <taxon>Platyhelminthes</taxon>
        <taxon>Cestoda</taxon>
        <taxon>Eucestoda</taxon>
        <taxon>Cyclophyllidea</taxon>
        <taxon>Taeniidae</taxon>
        <taxon>Taenia</taxon>
    </lineage>
</organism>
<name>A0A0R3W0K3_TAEAS</name>
<sequence length="104" mass="12227">MCAENVLIGLLVTPVELVRLSFVTWRKLVHLLKETFSWKVSGSYAINRRVQKRPTSVCLLHSLTWRQEMPELNCRLSRKWVRTSVKLVASRRRIRTPLIELLDV</sequence>
<gene>
    <name evidence="1" type="ORF">TASK_LOCUS3198</name>
</gene>
<dbReference type="Proteomes" id="UP000282613">
    <property type="component" value="Unassembled WGS sequence"/>
</dbReference>
<protein>
    <submittedName>
        <fullName evidence="3">Secreted protein</fullName>
    </submittedName>
</protein>
<evidence type="ECO:0000313" key="1">
    <source>
        <dbReference type="EMBL" id="VDK27874.1"/>
    </source>
</evidence>
<dbReference type="EMBL" id="UYRS01007076">
    <property type="protein sequence ID" value="VDK27874.1"/>
    <property type="molecule type" value="Genomic_DNA"/>
</dbReference>
<reference evidence="1 2" key="2">
    <citation type="submission" date="2018-11" db="EMBL/GenBank/DDBJ databases">
        <authorList>
            <consortium name="Pathogen Informatics"/>
        </authorList>
    </citation>
    <scope>NUCLEOTIDE SEQUENCE [LARGE SCALE GENOMIC DNA]</scope>
</reference>
<reference evidence="3" key="1">
    <citation type="submission" date="2017-02" db="UniProtKB">
        <authorList>
            <consortium name="WormBaseParasite"/>
        </authorList>
    </citation>
    <scope>IDENTIFICATION</scope>
</reference>
<dbReference type="OrthoDB" id="10470467at2759"/>
<evidence type="ECO:0000313" key="2">
    <source>
        <dbReference type="Proteomes" id="UP000282613"/>
    </source>
</evidence>
<dbReference type="WBParaSite" id="TASK_0000319701-mRNA-1">
    <property type="protein sequence ID" value="TASK_0000319701-mRNA-1"/>
    <property type="gene ID" value="TASK_0000319701"/>
</dbReference>
<dbReference type="AlphaFoldDB" id="A0A0R3W0K3"/>
<proteinExistence type="predicted"/>
<accession>A0A0R3W0K3</accession>
<keyword evidence="2" id="KW-1185">Reference proteome</keyword>
<evidence type="ECO:0000313" key="3">
    <source>
        <dbReference type="WBParaSite" id="TASK_0000319701-mRNA-1"/>
    </source>
</evidence>